<dbReference type="SUPFAM" id="SSF51556">
    <property type="entry name" value="Metallo-dependent hydrolases"/>
    <property type="match status" value="1"/>
</dbReference>
<dbReference type="EMBL" id="BARS01000028">
    <property type="protein sequence ID" value="GAF70489.1"/>
    <property type="molecule type" value="Genomic_DNA"/>
</dbReference>
<dbReference type="PROSITE" id="PS51257">
    <property type="entry name" value="PROKAR_LIPOPROTEIN"/>
    <property type="match status" value="1"/>
</dbReference>
<comment type="caution">
    <text evidence="2">The sequence shown here is derived from an EMBL/GenBank/DDBJ whole genome shotgun (WGS) entry which is preliminary data.</text>
</comment>
<organism evidence="2">
    <name type="scientific">marine sediment metagenome</name>
    <dbReference type="NCBI Taxonomy" id="412755"/>
    <lineage>
        <taxon>unclassified sequences</taxon>
        <taxon>metagenomes</taxon>
        <taxon>ecological metagenomes</taxon>
    </lineage>
</organism>
<sequence length="328" mass="36856">MKLARFMALFVVLSLALGCAAPSLVQTSTPTLMPAGRLPLIDAHEHIIPGLAAETIITLMDQAGVQKVILMANRIESFRPMGWEDALVLEAYEKYPQRIIPFLTTVRRGGVLLRDSAFFVKHAERQLKTGKFKGMGEFMVKHYAISSTPDIAAPEISVPADSPWMQEMMRLGAKYNVPLIIHMETTADTVAALERALLANPNTRVIWAHQNPVKMGGGPEAQYARQADPNQVAILLDKYPNLFADIAVGYETRFFRLEDRKLPQGWKNLYERYNDRFVIGLDLAVSVMWEKGYLRRASVIRGWLSQLSSDTARKLAYENIERILSAKP</sequence>
<dbReference type="AlphaFoldDB" id="X0RNU0"/>
<name>X0RNU0_9ZZZZ</name>
<feature type="domain" description="Amidohydrolase-related" evidence="1">
    <location>
        <begin position="84"/>
        <end position="324"/>
    </location>
</feature>
<accession>X0RNU0</accession>
<proteinExistence type="predicted"/>
<evidence type="ECO:0000259" key="1">
    <source>
        <dbReference type="Pfam" id="PF04909"/>
    </source>
</evidence>
<gene>
    <name evidence="2" type="ORF">S01H1_00102</name>
</gene>
<dbReference type="Gene3D" id="3.20.20.140">
    <property type="entry name" value="Metal-dependent hydrolases"/>
    <property type="match status" value="1"/>
</dbReference>
<protein>
    <recommendedName>
        <fullName evidence="1">Amidohydrolase-related domain-containing protein</fullName>
    </recommendedName>
</protein>
<dbReference type="GO" id="GO:0016787">
    <property type="term" value="F:hydrolase activity"/>
    <property type="evidence" value="ECO:0007669"/>
    <property type="project" value="InterPro"/>
</dbReference>
<dbReference type="InterPro" id="IPR032466">
    <property type="entry name" value="Metal_Hydrolase"/>
</dbReference>
<evidence type="ECO:0000313" key="2">
    <source>
        <dbReference type="EMBL" id="GAF70489.1"/>
    </source>
</evidence>
<dbReference type="Pfam" id="PF04909">
    <property type="entry name" value="Amidohydro_2"/>
    <property type="match status" value="1"/>
</dbReference>
<dbReference type="InterPro" id="IPR006680">
    <property type="entry name" value="Amidohydro-rel"/>
</dbReference>
<reference evidence="2" key="1">
    <citation type="journal article" date="2014" name="Front. Microbiol.">
        <title>High frequency of phylogenetically diverse reductive dehalogenase-homologous genes in deep subseafloor sedimentary metagenomes.</title>
        <authorList>
            <person name="Kawai M."/>
            <person name="Futagami T."/>
            <person name="Toyoda A."/>
            <person name="Takaki Y."/>
            <person name="Nishi S."/>
            <person name="Hori S."/>
            <person name="Arai W."/>
            <person name="Tsubouchi T."/>
            <person name="Morono Y."/>
            <person name="Uchiyama I."/>
            <person name="Ito T."/>
            <person name="Fujiyama A."/>
            <person name="Inagaki F."/>
            <person name="Takami H."/>
        </authorList>
    </citation>
    <scope>NUCLEOTIDE SEQUENCE</scope>
    <source>
        <strain evidence="2">Expedition CK06-06</strain>
    </source>
</reference>